<reference evidence="1" key="2">
    <citation type="journal article" date="2015" name="Data Brief">
        <title>Shoot transcriptome of the giant reed, Arundo donax.</title>
        <authorList>
            <person name="Barrero R.A."/>
            <person name="Guerrero F.D."/>
            <person name="Moolhuijzen P."/>
            <person name="Goolsby J.A."/>
            <person name="Tidwell J."/>
            <person name="Bellgard S.E."/>
            <person name="Bellgard M.I."/>
        </authorList>
    </citation>
    <scope>NUCLEOTIDE SEQUENCE</scope>
    <source>
        <tissue evidence="1">Shoot tissue taken approximately 20 cm above the soil surface</tissue>
    </source>
</reference>
<dbReference type="AlphaFoldDB" id="A0A0A8YD76"/>
<evidence type="ECO:0000313" key="1">
    <source>
        <dbReference type="EMBL" id="JAD23513.1"/>
    </source>
</evidence>
<sequence length="35" mass="3876">MKCSADPDENQSWISISNAAQVQNIKMVQLENGLL</sequence>
<reference evidence="1" key="1">
    <citation type="submission" date="2014-09" db="EMBL/GenBank/DDBJ databases">
        <authorList>
            <person name="Magalhaes I.L.F."/>
            <person name="Oliveira U."/>
            <person name="Santos F.R."/>
            <person name="Vidigal T.H.D.A."/>
            <person name="Brescovit A.D."/>
            <person name="Santos A.J."/>
        </authorList>
    </citation>
    <scope>NUCLEOTIDE SEQUENCE</scope>
    <source>
        <tissue evidence="1">Shoot tissue taken approximately 20 cm above the soil surface</tissue>
    </source>
</reference>
<accession>A0A0A8YD76</accession>
<protein>
    <submittedName>
        <fullName evidence="1">Uncharacterized protein</fullName>
    </submittedName>
</protein>
<dbReference type="EMBL" id="GBRH01274382">
    <property type="protein sequence ID" value="JAD23513.1"/>
    <property type="molecule type" value="Transcribed_RNA"/>
</dbReference>
<name>A0A0A8YD76_ARUDO</name>
<organism evidence="1">
    <name type="scientific">Arundo donax</name>
    <name type="common">Giant reed</name>
    <name type="synonym">Donax arundinaceus</name>
    <dbReference type="NCBI Taxonomy" id="35708"/>
    <lineage>
        <taxon>Eukaryota</taxon>
        <taxon>Viridiplantae</taxon>
        <taxon>Streptophyta</taxon>
        <taxon>Embryophyta</taxon>
        <taxon>Tracheophyta</taxon>
        <taxon>Spermatophyta</taxon>
        <taxon>Magnoliopsida</taxon>
        <taxon>Liliopsida</taxon>
        <taxon>Poales</taxon>
        <taxon>Poaceae</taxon>
        <taxon>PACMAD clade</taxon>
        <taxon>Arundinoideae</taxon>
        <taxon>Arundineae</taxon>
        <taxon>Arundo</taxon>
    </lineage>
</organism>
<proteinExistence type="predicted"/>